<evidence type="ECO:0000313" key="1">
    <source>
        <dbReference type="EMBL" id="RXH92888.1"/>
    </source>
</evidence>
<protein>
    <submittedName>
        <fullName evidence="1">Uncharacterized protein</fullName>
    </submittedName>
</protein>
<dbReference type="PANTHER" id="PTHR47555:SF2">
    <property type="entry name" value="N-ACETYLGLUCOSAMINYL TRANSFERASE COMPONENT FAMILY PROTEIN _ GPI1 FAMILY PROTEIN"/>
    <property type="match status" value="1"/>
</dbReference>
<gene>
    <name evidence="1" type="ORF">DVH24_011912</name>
</gene>
<dbReference type="Proteomes" id="UP000290289">
    <property type="component" value="Chromosome 7"/>
</dbReference>
<accession>A0A498JAZ1</accession>
<proteinExistence type="predicted"/>
<sequence length="293" mass="33423">MMGKRCRVWWPKQLSLRKPSSSSNFLLGWFVSSPPSSLDVVVAFAYTEFALSGLQSSLQGILRNTNGRMPVLLQDKSMLCVVGQIFKDLIEEDHSHSSSCGCHELSGSVEQCRDDFEGKGYWIQMLCDPKEQVGKDIAWIPKLHHLILYETPTYGAHHFSLHPWNSFEQVSAPMRKPNWVDELHQKQQLLDLDTVILAINSSATAEIVFSSSRIHIRIRGSQILYWPIFLQDNGMRLRFRSLSSVEYAEKAALHKRSMWSSLAVDIQALAALWRLFRDIYLLPTSSLELDSGR</sequence>
<evidence type="ECO:0000313" key="2">
    <source>
        <dbReference type="Proteomes" id="UP000290289"/>
    </source>
</evidence>
<keyword evidence="2" id="KW-1185">Reference proteome</keyword>
<organism evidence="1 2">
    <name type="scientific">Malus domestica</name>
    <name type="common">Apple</name>
    <name type="synonym">Pyrus malus</name>
    <dbReference type="NCBI Taxonomy" id="3750"/>
    <lineage>
        <taxon>Eukaryota</taxon>
        <taxon>Viridiplantae</taxon>
        <taxon>Streptophyta</taxon>
        <taxon>Embryophyta</taxon>
        <taxon>Tracheophyta</taxon>
        <taxon>Spermatophyta</taxon>
        <taxon>Magnoliopsida</taxon>
        <taxon>eudicotyledons</taxon>
        <taxon>Gunneridae</taxon>
        <taxon>Pentapetalae</taxon>
        <taxon>rosids</taxon>
        <taxon>fabids</taxon>
        <taxon>Rosales</taxon>
        <taxon>Rosaceae</taxon>
        <taxon>Amygdaloideae</taxon>
        <taxon>Maleae</taxon>
        <taxon>Malus</taxon>
    </lineage>
</organism>
<reference evidence="1 2" key="1">
    <citation type="submission" date="2018-10" db="EMBL/GenBank/DDBJ databases">
        <title>A high-quality apple genome assembly.</title>
        <authorList>
            <person name="Hu J."/>
        </authorList>
    </citation>
    <scope>NUCLEOTIDE SEQUENCE [LARGE SCALE GENOMIC DNA]</scope>
    <source>
        <strain evidence="2">cv. HFTH1</strain>
        <tissue evidence="1">Young leaf</tissue>
    </source>
</reference>
<dbReference type="AlphaFoldDB" id="A0A498JAZ1"/>
<name>A0A498JAZ1_MALDO</name>
<dbReference type="PANTHER" id="PTHR47555">
    <property type="entry name" value="N-ACETYLGLUCOSAMINYL TRANSFERASE COMPONENT FAMILY PROTEIN / GPI1 FAMILY PROTEIN"/>
    <property type="match status" value="1"/>
</dbReference>
<dbReference type="EMBL" id="RDQH01000333">
    <property type="protein sequence ID" value="RXH92888.1"/>
    <property type="molecule type" value="Genomic_DNA"/>
</dbReference>
<dbReference type="STRING" id="3750.A0A498JAZ1"/>
<comment type="caution">
    <text evidence="1">The sequence shown here is derived from an EMBL/GenBank/DDBJ whole genome shotgun (WGS) entry which is preliminary data.</text>
</comment>